<dbReference type="RefSeq" id="WP_104229961.1">
    <property type="nucleotide sequence ID" value="NZ_PSNW01000004.1"/>
</dbReference>
<proteinExistence type="predicted"/>
<dbReference type="Gene3D" id="3.30.750.24">
    <property type="entry name" value="STAS domain"/>
    <property type="match status" value="1"/>
</dbReference>
<feature type="domain" description="MlaB-like STAS" evidence="1">
    <location>
        <begin position="18"/>
        <end position="96"/>
    </location>
</feature>
<evidence type="ECO:0000259" key="1">
    <source>
        <dbReference type="Pfam" id="PF13466"/>
    </source>
</evidence>
<name>A0A2S5TGF6_9GAMM</name>
<evidence type="ECO:0000313" key="3">
    <source>
        <dbReference type="Proteomes" id="UP000238220"/>
    </source>
</evidence>
<dbReference type="EMBL" id="PSNW01000004">
    <property type="protein sequence ID" value="PPE74073.1"/>
    <property type="molecule type" value="Genomic_DNA"/>
</dbReference>
<dbReference type="Proteomes" id="UP000238220">
    <property type="component" value="Unassembled WGS sequence"/>
</dbReference>
<reference evidence="2 3" key="1">
    <citation type="submission" date="2018-02" db="EMBL/GenBank/DDBJ databases">
        <title>Genome sequencing of Solimonas sp. HR-BB.</title>
        <authorList>
            <person name="Lee Y."/>
            <person name="Jeon C.O."/>
        </authorList>
    </citation>
    <scope>NUCLEOTIDE SEQUENCE [LARGE SCALE GENOMIC DNA]</scope>
    <source>
        <strain evidence="2 3">HR-BB</strain>
    </source>
</reference>
<organism evidence="2 3">
    <name type="scientific">Solimonas fluminis</name>
    <dbReference type="NCBI Taxonomy" id="2086571"/>
    <lineage>
        <taxon>Bacteria</taxon>
        <taxon>Pseudomonadati</taxon>
        <taxon>Pseudomonadota</taxon>
        <taxon>Gammaproteobacteria</taxon>
        <taxon>Nevskiales</taxon>
        <taxon>Nevskiaceae</taxon>
        <taxon>Solimonas</taxon>
    </lineage>
</organism>
<protein>
    <submittedName>
        <fullName evidence="2">Anti-anti-sigma factor</fullName>
    </submittedName>
</protein>
<accession>A0A2S5TGF6</accession>
<dbReference type="OrthoDB" id="7068790at2"/>
<evidence type="ECO:0000313" key="2">
    <source>
        <dbReference type="EMBL" id="PPE74073.1"/>
    </source>
</evidence>
<dbReference type="AlphaFoldDB" id="A0A2S5TGF6"/>
<gene>
    <name evidence="2" type="ORF">C3942_08505</name>
</gene>
<sequence>MSEPNAGNPSASPAAASVSLPADLGIDVAASLYRDLLAQVDNPGVVTLEAQDVARIHTAALQLFCMFCQDRRTAGRETHWRQPTEALRSAAALLGVTTLLQLARQEA</sequence>
<dbReference type="Pfam" id="PF13466">
    <property type="entry name" value="STAS_2"/>
    <property type="match status" value="1"/>
</dbReference>
<keyword evidence="3" id="KW-1185">Reference proteome</keyword>
<dbReference type="SUPFAM" id="SSF52091">
    <property type="entry name" value="SpoIIaa-like"/>
    <property type="match status" value="1"/>
</dbReference>
<dbReference type="InterPro" id="IPR036513">
    <property type="entry name" value="STAS_dom_sf"/>
</dbReference>
<dbReference type="InterPro" id="IPR058548">
    <property type="entry name" value="MlaB-like_STAS"/>
</dbReference>
<comment type="caution">
    <text evidence="2">The sequence shown here is derived from an EMBL/GenBank/DDBJ whole genome shotgun (WGS) entry which is preliminary data.</text>
</comment>